<evidence type="ECO:0000313" key="2">
    <source>
        <dbReference type="Proteomes" id="UP000540423"/>
    </source>
</evidence>
<dbReference type="AlphaFoldDB" id="A0A7X0HNC8"/>
<evidence type="ECO:0000313" key="1">
    <source>
        <dbReference type="EMBL" id="MBB6439579.1"/>
    </source>
</evidence>
<keyword evidence="2" id="KW-1185">Reference proteome</keyword>
<reference evidence="1 2" key="1">
    <citation type="submission" date="2020-08" db="EMBL/GenBank/DDBJ databases">
        <title>Genomic Encyclopedia of Type Strains, Phase IV (KMG-IV): sequencing the most valuable type-strain genomes for metagenomic binning, comparative biology and taxonomic classification.</title>
        <authorList>
            <person name="Goeker M."/>
        </authorList>
    </citation>
    <scope>NUCLEOTIDE SEQUENCE [LARGE SCALE GENOMIC DNA]</scope>
    <source>
        <strain evidence="1 2">DSM 40141</strain>
    </source>
</reference>
<gene>
    <name evidence="1" type="ORF">HNQ79_006091</name>
</gene>
<dbReference type="EMBL" id="JACHEM010000024">
    <property type="protein sequence ID" value="MBB6439579.1"/>
    <property type="molecule type" value="Genomic_DNA"/>
</dbReference>
<organism evidence="1 2">
    <name type="scientific">Streptomyces candidus</name>
    <dbReference type="NCBI Taxonomy" id="67283"/>
    <lineage>
        <taxon>Bacteria</taxon>
        <taxon>Bacillati</taxon>
        <taxon>Actinomycetota</taxon>
        <taxon>Actinomycetes</taxon>
        <taxon>Kitasatosporales</taxon>
        <taxon>Streptomycetaceae</taxon>
        <taxon>Streptomyces</taxon>
    </lineage>
</organism>
<sequence length="207" mass="22091">MTTDSTRAAAGTELMALGLIRALLGGVLAKQGLEQTVDQARGSLREALAYQSRWAGQADLRTEVAPVACALARTAVAALVITQDGDPTAVENWLAIQARTVREHQADLAVEHPADSVVIAAAKVFADELREPKGAGQAAAAERRERRATALMLKWARPGASATDHVELLLAGGWFASKMLAYAFAFEEDRIISYIDDHARALFAAGR</sequence>
<dbReference type="Proteomes" id="UP000540423">
    <property type="component" value="Unassembled WGS sequence"/>
</dbReference>
<name>A0A7X0HNC8_9ACTN</name>
<dbReference type="RefSeq" id="WP_229923720.1">
    <property type="nucleotide sequence ID" value="NZ_BNBN01000015.1"/>
</dbReference>
<comment type="caution">
    <text evidence="1">The sequence shown here is derived from an EMBL/GenBank/DDBJ whole genome shotgun (WGS) entry which is preliminary data.</text>
</comment>
<accession>A0A7X0HNC8</accession>
<protein>
    <submittedName>
        <fullName evidence="1">Uncharacterized protein</fullName>
    </submittedName>
</protein>
<proteinExistence type="predicted"/>